<comment type="catalytic activity">
    <reaction evidence="9">
        <text>a 2'-deoxycytidine in single-stranded DNA + H2O + H(+) = a 2'-deoxyuridine in single-stranded DNA + NH4(+)</text>
        <dbReference type="Rhea" id="RHEA:50948"/>
        <dbReference type="Rhea" id="RHEA-COMP:12846"/>
        <dbReference type="Rhea" id="RHEA-COMP:12847"/>
        <dbReference type="ChEBI" id="CHEBI:15377"/>
        <dbReference type="ChEBI" id="CHEBI:15378"/>
        <dbReference type="ChEBI" id="CHEBI:28938"/>
        <dbReference type="ChEBI" id="CHEBI:85452"/>
        <dbReference type="ChEBI" id="CHEBI:133902"/>
        <dbReference type="EC" id="3.5.4.38"/>
    </reaction>
</comment>
<sequence>MDAGAEAWDRLDEDTFIDNFHNAIWLPRTYLCYEVEHPGQGSGIPPGQDKGVLRNKSDPDPTLSRHAESFLLEQIQSWNLDPEHQYRVTCFLSWSPCADCAQRMAEFLGDNSHVSLNLYASRIYSVGQYEQGLRTLKRAGASIAIMTYREFEHCWDTFVLHQGRSFQPWQGLYKESQKFSETLHRILQAKAGRRWGIPSSGLGGISSGSFPKARLVRGMDPWHHDPRDPLEKISPGTFLFHFPSLCYASGRKLCYLCFHVEGEGEEDSWYDLGVFQNKVYLQAPCHAEACFLSWFRDQNLPPEEHYRVTWFLSWSPCPTCAEDVIEFLEEYRNVTLSIYTARLYYFWDPDFQDGLYKLWCAGVHLDIMSFEDYEYCWETFVDHKGMRFQSWDLLRDNDLLAEELQDILGGEASSRLQPGDSHGKAVPQPVGQNQVCVIGGRQCLLTAWANWLLSLLFECLLNGACRLPTPIRSTMNPLRREIFYHQFGNQPRAPRPFHRRKTYLCYQLKPHEGHIKRLQNTKKRHAEIRFIDHIRALQLDRSQRFEITCYLTWSPCPSCAKELAVFVQDHPHIRLRLFASRLYFHWRWKHQEGLRLLHTSGISVAVMRLQEFEDCWSNFVDHQGEPFQPWHKLEQYSESITRRLRRILEHPQNNLETNFRNLHI</sequence>
<evidence type="ECO:0000259" key="10">
    <source>
        <dbReference type="PROSITE" id="PS51747"/>
    </source>
</evidence>
<dbReference type="GO" id="GO:0045869">
    <property type="term" value="P:negative regulation of single stranded viral RNA replication via double stranded DNA intermediate"/>
    <property type="evidence" value="ECO:0007669"/>
    <property type="project" value="TreeGrafter"/>
</dbReference>
<comment type="subcellular location">
    <subcellularLocation>
        <location evidence="2">Cytoplasm</location>
    </subcellularLocation>
</comment>
<dbReference type="GO" id="GO:0016554">
    <property type="term" value="P:cytidine to uridine editing"/>
    <property type="evidence" value="ECO:0007669"/>
    <property type="project" value="TreeGrafter"/>
</dbReference>
<keyword evidence="11" id="KW-1185">Reference proteome</keyword>
<keyword evidence="7" id="KW-0862">Zinc</keyword>
<dbReference type="GeneID" id="101680223"/>
<dbReference type="InterPro" id="IPR016192">
    <property type="entry name" value="APOBEC/CMP_deaminase_Zn-bd"/>
</dbReference>
<reference evidence="12" key="1">
    <citation type="submission" date="2025-08" db="UniProtKB">
        <authorList>
            <consortium name="RefSeq"/>
        </authorList>
    </citation>
    <scope>IDENTIFICATION</scope>
    <source>
        <tissue evidence="12">Brain</tissue>
    </source>
</reference>
<proteinExistence type="inferred from homology"/>
<feature type="domain" description="CMP/dCMP-type deaminase" evidence="10">
    <location>
        <begin position="475"/>
        <end position="597"/>
    </location>
</feature>
<evidence type="ECO:0000256" key="4">
    <source>
        <dbReference type="ARBA" id="ARBA00022490"/>
    </source>
</evidence>
<feature type="domain" description="CMP/dCMP-type deaminase" evidence="10">
    <location>
        <begin position="25"/>
        <end position="144"/>
    </location>
</feature>
<keyword evidence="4" id="KW-0963">Cytoplasm</keyword>
<evidence type="ECO:0000256" key="8">
    <source>
        <dbReference type="ARBA" id="ARBA00029489"/>
    </source>
</evidence>
<dbReference type="PROSITE" id="PS51747">
    <property type="entry name" value="CYT_DCMP_DEAMINASES_2"/>
    <property type="match status" value="3"/>
</dbReference>
<accession>A0A8U0SBG6</accession>
<dbReference type="RefSeq" id="XP_044939923.1">
    <property type="nucleotide sequence ID" value="XM_045083988.1"/>
</dbReference>
<keyword evidence="5" id="KW-0479">Metal-binding</keyword>
<dbReference type="EC" id="3.5.4.38" evidence="8"/>
<dbReference type="GO" id="GO:0004126">
    <property type="term" value="F:cytidine deaminase activity"/>
    <property type="evidence" value="ECO:0007669"/>
    <property type="project" value="UniProtKB-ARBA"/>
</dbReference>
<name>A0A8U0SBG6_MUSPF</name>
<gene>
    <name evidence="12" type="primary">LOC101680223</name>
</gene>
<dbReference type="CDD" id="cd01283">
    <property type="entry name" value="cytidine_deaminase"/>
    <property type="match status" value="3"/>
</dbReference>
<dbReference type="Pfam" id="PF18772">
    <property type="entry name" value="APOBEC2"/>
    <property type="match status" value="3"/>
</dbReference>
<dbReference type="GO" id="GO:0003723">
    <property type="term" value="F:RNA binding"/>
    <property type="evidence" value="ECO:0007669"/>
    <property type="project" value="TreeGrafter"/>
</dbReference>
<dbReference type="InterPro" id="IPR016193">
    <property type="entry name" value="Cytidine_deaminase-like"/>
</dbReference>
<protein>
    <recommendedName>
        <fullName evidence="8">single-stranded DNA cytosine deaminase</fullName>
        <ecNumber evidence="8">3.5.4.38</ecNumber>
    </recommendedName>
</protein>
<dbReference type="Gene3D" id="3.40.140.10">
    <property type="entry name" value="Cytidine Deaminase, domain 2"/>
    <property type="match status" value="3"/>
</dbReference>
<dbReference type="GO" id="GO:0070383">
    <property type="term" value="P:DNA cytosine deamination"/>
    <property type="evidence" value="ECO:0007669"/>
    <property type="project" value="TreeGrafter"/>
</dbReference>
<keyword evidence="6" id="KW-0378">Hydrolase</keyword>
<dbReference type="PANTHER" id="PTHR13857">
    <property type="entry name" value="MRNA EDITING ENZYME"/>
    <property type="match status" value="1"/>
</dbReference>
<dbReference type="SUPFAM" id="SSF53927">
    <property type="entry name" value="Cytidine deaminase-like"/>
    <property type="match status" value="3"/>
</dbReference>
<dbReference type="InterPro" id="IPR050610">
    <property type="entry name" value="APOBEC_Cyt_Deaminase"/>
</dbReference>
<dbReference type="GO" id="GO:0005634">
    <property type="term" value="C:nucleus"/>
    <property type="evidence" value="ECO:0007669"/>
    <property type="project" value="TreeGrafter"/>
</dbReference>
<dbReference type="FunFam" id="3.40.140.10:FF:000047">
    <property type="entry name" value="Apolipoprotein B editing enzyme catalytic polypeptide-like 3H"/>
    <property type="match status" value="1"/>
</dbReference>
<dbReference type="PROSITE" id="PS00903">
    <property type="entry name" value="CYT_DCMP_DEAMINASES_1"/>
    <property type="match status" value="3"/>
</dbReference>
<evidence type="ECO:0000256" key="6">
    <source>
        <dbReference type="ARBA" id="ARBA00022801"/>
    </source>
</evidence>
<evidence type="ECO:0000256" key="9">
    <source>
        <dbReference type="ARBA" id="ARBA00049114"/>
    </source>
</evidence>
<dbReference type="PANTHER" id="PTHR13857:SF43">
    <property type="entry name" value="DNA DC-DU-EDITING ENZYME APOBEC-3H"/>
    <property type="match status" value="1"/>
</dbReference>
<feature type="domain" description="CMP/dCMP-type deaminase" evidence="10">
    <location>
        <begin position="239"/>
        <end position="358"/>
    </location>
</feature>
<dbReference type="OrthoDB" id="9445293at2759"/>
<evidence type="ECO:0000256" key="7">
    <source>
        <dbReference type="ARBA" id="ARBA00022833"/>
    </source>
</evidence>
<dbReference type="AlphaFoldDB" id="A0A8U0SBG6"/>
<dbReference type="Proteomes" id="UP000000715">
    <property type="component" value="Unplaced"/>
</dbReference>
<dbReference type="InterPro" id="IPR002125">
    <property type="entry name" value="CMP_dCMP_dom"/>
</dbReference>
<evidence type="ECO:0000256" key="1">
    <source>
        <dbReference type="ARBA" id="ARBA00001947"/>
    </source>
</evidence>
<dbReference type="GO" id="GO:0051607">
    <property type="term" value="P:defense response to virus"/>
    <property type="evidence" value="ECO:0007669"/>
    <property type="project" value="TreeGrafter"/>
</dbReference>
<dbReference type="GO" id="GO:0008270">
    <property type="term" value="F:zinc ion binding"/>
    <property type="evidence" value="ECO:0007669"/>
    <property type="project" value="InterPro"/>
</dbReference>
<evidence type="ECO:0000313" key="11">
    <source>
        <dbReference type="Proteomes" id="UP000000715"/>
    </source>
</evidence>
<evidence type="ECO:0000256" key="5">
    <source>
        <dbReference type="ARBA" id="ARBA00022723"/>
    </source>
</evidence>
<organism evidence="11 12">
    <name type="scientific">Mustela putorius furo</name>
    <name type="common">European domestic ferret</name>
    <name type="synonym">Mustela furo</name>
    <dbReference type="NCBI Taxonomy" id="9669"/>
    <lineage>
        <taxon>Eukaryota</taxon>
        <taxon>Metazoa</taxon>
        <taxon>Chordata</taxon>
        <taxon>Craniata</taxon>
        <taxon>Vertebrata</taxon>
        <taxon>Euteleostomi</taxon>
        <taxon>Mammalia</taxon>
        <taxon>Eutheria</taxon>
        <taxon>Laurasiatheria</taxon>
        <taxon>Carnivora</taxon>
        <taxon>Caniformia</taxon>
        <taxon>Musteloidea</taxon>
        <taxon>Mustelidae</taxon>
        <taxon>Mustelinae</taxon>
        <taxon>Mustela</taxon>
    </lineage>
</organism>
<evidence type="ECO:0000256" key="3">
    <source>
        <dbReference type="ARBA" id="ARBA00006576"/>
    </source>
</evidence>
<comment type="cofactor">
    <cofactor evidence="1">
        <name>Zn(2+)</name>
        <dbReference type="ChEBI" id="CHEBI:29105"/>
    </cofactor>
</comment>
<dbReference type="GO" id="GO:0000932">
    <property type="term" value="C:P-body"/>
    <property type="evidence" value="ECO:0007669"/>
    <property type="project" value="TreeGrafter"/>
</dbReference>
<evidence type="ECO:0000256" key="2">
    <source>
        <dbReference type="ARBA" id="ARBA00004496"/>
    </source>
</evidence>
<comment type="similarity">
    <text evidence="3">Belongs to the cytidine and deoxycytidylate deaminase family.</text>
</comment>
<evidence type="ECO:0000313" key="12">
    <source>
        <dbReference type="RefSeq" id="XP_044939923.1"/>
    </source>
</evidence>